<dbReference type="Proteomes" id="UP000027222">
    <property type="component" value="Unassembled WGS sequence"/>
</dbReference>
<keyword evidence="2" id="KW-1185">Reference proteome</keyword>
<evidence type="ECO:0000313" key="1">
    <source>
        <dbReference type="EMBL" id="KDR74268.1"/>
    </source>
</evidence>
<organism evidence="1 2">
    <name type="scientific">Galerina marginata (strain CBS 339.88)</name>
    <dbReference type="NCBI Taxonomy" id="685588"/>
    <lineage>
        <taxon>Eukaryota</taxon>
        <taxon>Fungi</taxon>
        <taxon>Dikarya</taxon>
        <taxon>Basidiomycota</taxon>
        <taxon>Agaricomycotina</taxon>
        <taxon>Agaricomycetes</taxon>
        <taxon>Agaricomycetidae</taxon>
        <taxon>Agaricales</taxon>
        <taxon>Agaricineae</taxon>
        <taxon>Strophariaceae</taxon>
        <taxon>Galerina</taxon>
    </lineage>
</organism>
<dbReference type="EMBL" id="KL142383">
    <property type="protein sequence ID" value="KDR74268.1"/>
    <property type="molecule type" value="Genomic_DNA"/>
</dbReference>
<proteinExistence type="predicted"/>
<dbReference type="AlphaFoldDB" id="A0A067T5H4"/>
<gene>
    <name evidence="1" type="ORF">GALMADRAFT_227351</name>
</gene>
<name>A0A067T5H4_GALM3</name>
<sequence length="328" mass="36984">MYRRQAFRHLAFVAFVFALGFWQLDKILATALCRTNSLPALVKMATWAGVFPMTTVYIPSSMISTELHTLQLLTRKLPDSAEMMKNRLEIGKISVALEAIRNPESQRMREAIDKYTDDAKTMLRSLSKLDYASMLTNKTLARSLAGIIKALDGLPQGERRRQILRAVIRSRQNAIDAWVRGLEDELKELQVQTIGTLADLDACDLSLTQVVRNSRRTKGQQQESSTSEDIDNWESILFEGAHERIRPAALEAVNNLEALIRESSIARDVVRRLSIHVAKLLTGLEAAYQYPTQMLAIDMTSGKEVERVVDMLRKPGSDVEVGRISLQR</sequence>
<protein>
    <submittedName>
        <fullName evidence="1">Uncharacterized protein</fullName>
    </submittedName>
</protein>
<dbReference type="HOGENOM" id="CLU_070372_0_0_1"/>
<accession>A0A067T5H4</accession>
<reference evidence="2" key="1">
    <citation type="journal article" date="2014" name="Proc. Natl. Acad. Sci. U.S.A.">
        <title>Extensive sampling of basidiomycete genomes demonstrates inadequacy of the white-rot/brown-rot paradigm for wood decay fungi.</title>
        <authorList>
            <person name="Riley R."/>
            <person name="Salamov A.A."/>
            <person name="Brown D.W."/>
            <person name="Nagy L.G."/>
            <person name="Floudas D."/>
            <person name="Held B.W."/>
            <person name="Levasseur A."/>
            <person name="Lombard V."/>
            <person name="Morin E."/>
            <person name="Otillar R."/>
            <person name="Lindquist E.A."/>
            <person name="Sun H."/>
            <person name="LaButti K.M."/>
            <person name="Schmutz J."/>
            <person name="Jabbour D."/>
            <person name="Luo H."/>
            <person name="Baker S.E."/>
            <person name="Pisabarro A.G."/>
            <person name="Walton J.D."/>
            <person name="Blanchette R.A."/>
            <person name="Henrissat B."/>
            <person name="Martin F."/>
            <person name="Cullen D."/>
            <person name="Hibbett D.S."/>
            <person name="Grigoriev I.V."/>
        </authorList>
    </citation>
    <scope>NUCLEOTIDE SEQUENCE [LARGE SCALE GENOMIC DNA]</scope>
    <source>
        <strain evidence="2">CBS 339.88</strain>
    </source>
</reference>
<evidence type="ECO:0000313" key="2">
    <source>
        <dbReference type="Proteomes" id="UP000027222"/>
    </source>
</evidence>